<name>A0A8C7Q632_ONCMY</name>
<dbReference type="Ensembl" id="ENSOMYT00000036667.2">
    <property type="protein sequence ID" value="ENSOMYP00000033613.2"/>
    <property type="gene ID" value="ENSOMYG00000015695.2"/>
</dbReference>
<reference evidence="2" key="1">
    <citation type="submission" date="2020-07" db="EMBL/GenBank/DDBJ databases">
        <title>A long reads based de novo assembly of the rainbow trout Arlee double haploid line genome.</title>
        <authorList>
            <person name="Gao G."/>
            <person name="Palti Y."/>
        </authorList>
    </citation>
    <scope>NUCLEOTIDE SEQUENCE [LARGE SCALE GENOMIC DNA]</scope>
</reference>
<evidence type="ECO:0000256" key="1">
    <source>
        <dbReference type="SAM" id="MobiDB-lite"/>
    </source>
</evidence>
<reference evidence="2" key="3">
    <citation type="submission" date="2025-09" db="UniProtKB">
        <authorList>
            <consortium name="Ensembl"/>
        </authorList>
    </citation>
    <scope>IDENTIFICATION</scope>
</reference>
<protein>
    <submittedName>
        <fullName evidence="2">Uncharacterized protein</fullName>
    </submittedName>
</protein>
<proteinExistence type="predicted"/>
<organism evidence="2 3">
    <name type="scientific">Oncorhynchus mykiss</name>
    <name type="common">Rainbow trout</name>
    <name type="synonym">Salmo gairdneri</name>
    <dbReference type="NCBI Taxonomy" id="8022"/>
    <lineage>
        <taxon>Eukaryota</taxon>
        <taxon>Metazoa</taxon>
        <taxon>Chordata</taxon>
        <taxon>Craniata</taxon>
        <taxon>Vertebrata</taxon>
        <taxon>Euteleostomi</taxon>
        <taxon>Actinopterygii</taxon>
        <taxon>Neopterygii</taxon>
        <taxon>Teleostei</taxon>
        <taxon>Protacanthopterygii</taxon>
        <taxon>Salmoniformes</taxon>
        <taxon>Salmonidae</taxon>
        <taxon>Salmoninae</taxon>
        <taxon>Oncorhynchus</taxon>
    </lineage>
</organism>
<feature type="region of interest" description="Disordered" evidence="1">
    <location>
        <begin position="1"/>
        <end position="20"/>
    </location>
</feature>
<dbReference type="AlphaFoldDB" id="A0A8C7Q632"/>
<feature type="compositionally biased region" description="Low complexity" evidence="1">
    <location>
        <begin position="1"/>
        <end position="14"/>
    </location>
</feature>
<evidence type="ECO:0000313" key="3">
    <source>
        <dbReference type="Proteomes" id="UP000694395"/>
    </source>
</evidence>
<dbReference type="GeneTree" id="ENSGT00940000159193"/>
<evidence type="ECO:0000313" key="2">
    <source>
        <dbReference type="Ensembl" id="ENSOMYP00000033613.2"/>
    </source>
</evidence>
<feature type="region of interest" description="Disordered" evidence="1">
    <location>
        <begin position="31"/>
        <end position="54"/>
    </location>
</feature>
<dbReference type="Proteomes" id="UP000694395">
    <property type="component" value="Chromosome 10"/>
</dbReference>
<keyword evidence="3" id="KW-1185">Reference proteome</keyword>
<accession>A0A8C7Q632</accession>
<reference evidence="2" key="2">
    <citation type="submission" date="2025-08" db="UniProtKB">
        <authorList>
            <consortium name="Ensembl"/>
        </authorList>
    </citation>
    <scope>IDENTIFICATION</scope>
</reference>
<sequence length="130" mass="13877">MPENPPSSSLSRPFSPTPPLGYICGLLPSDQLEDRLTDDQESQPMGSRRARLQSTPLSLCSEWEGSLWNGWGSVSEGNMANSARTSFISSSDGSFMNDVNFAGVLATVAAESMSGASFSGKTTRENVLTH</sequence>